<dbReference type="AlphaFoldDB" id="A0A0A2INV7"/>
<feature type="transmembrane region" description="Helical" evidence="6">
    <location>
        <begin position="139"/>
        <end position="163"/>
    </location>
</feature>
<dbReference type="InterPro" id="IPR049326">
    <property type="entry name" value="Rhodopsin_dom_fungi"/>
</dbReference>
<evidence type="ECO:0000256" key="1">
    <source>
        <dbReference type="ARBA" id="ARBA00004141"/>
    </source>
</evidence>
<comment type="caution">
    <text evidence="8">The sequence shown here is derived from an EMBL/GenBank/DDBJ whole genome shotgun (WGS) entry which is preliminary data.</text>
</comment>
<feature type="domain" description="Rhodopsin" evidence="7">
    <location>
        <begin position="45"/>
        <end position="282"/>
    </location>
</feature>
<dbReference type="VEuPathDB" id="FungiDB:PEXP_019960"/>
<keyword evidence="9" id="KW-1185">Reference proteome</keyword>
<evidence type="ECO:0000259" key="7">
    <source>
        <dbReference type="Pfam" id="PF20684"/>
    </source>
</evidence>
<dbReference type="PANTHER" id="PTHR33048">
    <property type="entry name" value="PTH11-LIKE INTEGRAL MEMBRANE PROTEIN (AFU_ORTHOLOGUE AFUA_5G11245)"/>
    <property type="match status" value="1"/>
</dbReference>
<feature type="transmembrane region" description="Helical" evidence="6">
    <location>
        <begin position="258"/>
        <end position="277"/>
    </location>
</feature>
<sequence>MSSTEHSSTPTWTPGDFEHPNQEFRRSMIIALVFAYTLSTLSVALRILARKATGSRLFMDDYLIMVALFFKYACSSGVVVLLYNGMGSHITMIPAKNLLVYFQLGFANAFIYTGCIAFIKFSILALYKRLFAVRHMAIAVNIMFGFVGLWVVGVYVAGALLCIPTKKFWDQSVEGACLDPAKFYYGMQIPNILTDIVLLIMPMRVVWTLPIPKSQKALLSGVFLVGGLTLLFSCFRLNAMIRLVDLGPDITYNQVPVIVWTCMEAAVGITAACLPNLRPLFKLGRHNFWSQIRSSNSSNNISERTLVSSSTAGGTVTSTITSNHKKSGSFVVRQTFEMPPYEDLKDEKAVERV</sequence>
<feature type="transmembrane region" description="Helical" evidence="6">
    <location>
        <begin position="217"/>
        <end position="238"/>
    </location>
</feature>
<protein>
    <recommendedName>
        <fullName evidence="7">Rhodopsin domain-containing protein</fullName>
    </recommendedName>
</protein>
<keyword evidence="4 6" id="KW-0472">Membrane</keyword>
<dbReference type="GO" id="GO:0016020">
    <property type="term" value="C:membrane"/>
    <property type="evidence" value="ECO:0007669"/>
    <property type="project" value="UniProtKB-SubCell"/>
</dbReference>
<dbReference type="PhylomeDB" id="A0A0A2INV7"/>
<comment type="similarity">
    <text evidence="5">Belongs to the SAT4 family.</text>
</comment>
<feature type="transmembrane region" description="Helical" evidence="6">
    <location>
        <begin position="183"/>
        <end position="205"/>
    </location>
</feature>
<accession>A0A0A2INV7</accession>
<comment type="subcellular location">
    <subcellularLocation>
        <location evidence="1">Membrane</location>
        <topology evidence="1">Multi-pass membrane protein</topology>
    </subcellularLocation>
</comment>
<dbReference type="RefSeq" id="XP_016594504.1">
    <property type="nucleotide sequence ID" value="XM_016737932.1"/>
</dbReference>
<evidence type="ECO:0000256" key="3">
    <source>
        <dbReference type="ARBA" id="ARBA00022989"/>
    </source>
</evidence>
<keyword evidence="2 6" id="KW-0812">Transmembrane</keyword>
<dbReference type="Proteomes" id="UP000030143">
    <property type="component" value="Unassembled WGS sequence"/>
</dbReference>
<dbReference type="InterPro" id="IPR052337">
    <property type="entry name" value="SAT4-like"/>
</dbReference>
<name>A0A0A2INV7_PENEN</name>
<feature type="transmembrane region" description="Helical" evidence="6">
    <location>
        <begin position="106"/>
        <end position="127"/>
    </location>
</feature>
<dbReference type="OrthoDB" id="5378633at2759"/>
<dbReference type="STRING" id="27334.A0A0A2INV7"/>
<reference evidence="8 9" key="1">
    <citation type="journal article" date="2015" name="Mol. Plant Microbe Interact.">
        <title>Genome, transcriptome, and functional analyses of Penicillium expansum provide new insights into secondary metabolism and pathogenicity.</title>
        <authorList>
            <person name="Ballester A.R."/>
            <person name="Marcet-Houben M."/>
            <person name="Levin E."/>
            <person name="Sela N."/>
            <person name="Selma-Lazaro C."/>
            <person name="Carmona L."/>
            <person name="Wisniewski M."/>
            <person name="Droby S."/>
            <person name="Gonzalez-Candelas L."/>
            <person name="Gabaldon T."/>
        </authorList>
    </citation>
    <scope>NUCLEOTIDE SEQUENCE [LARGE SCALE GENOMIC DNA]</scope>
    <source>
        <strain evidence="8 9">MD-8</strain>
    </source>
</reference>
<evidence type="ECO:0000313" key="9">
    <source>
        <dbReference type="Proteomes" id="UP000030143"/>
    </source>
</evidence>
<evidence type="ECO:0000256" key="5">
    <source>
        <dbReference type="ARBA" id="ARBA00038359"/>
    </source>
</evidence>
<evidence type="ECO:0000256" key="4">
    <source>
        <dbReference type="ARBA" id="ARBA00023136"/>
    </source>
</evidence>
<gene>
    <name evidence="8" type="ORF">PEX2_006550</name>
</gene>
<dbReference type="HOGENOM" id="CLU_028200_0_1_1"/>
<feature type="transmembrane region" description="Helical" evidence="6">
    <location>
        <begin position="61"/>
        <end position="86"/>
    </location>
</feature>
<keyword evidence="3 6" id="KW-1133">Transmembrane helix</keyword>
<evidence type="ECO:0000256" key="6">
    <source>
        <dbReference type="SAM" id="Phobius"/>
    </source>
</evidence>
<dbReference type="GeneID" id="27673351"/>
<evidence type="ECO:0000256" key="2">
    <source>
        <dbReference type="ARBA" id="ARBA00022692"/>
    </source>
</evidence>
<proteinExistence type="inferred from homology"/>
<organism evidence="8 9">
    <name type="scientific">Penicillium expansum</name>
    <name type="common">Blue mold rot fungus</name>
    <dbReference type="NCBI Taxonomy" id="27334"/>
    <lineage>
        <taxon>Eukaryota</taxon>
        <taxon>Fungi</taxon>
        <taxon>Dikarya</taxon>
        <taxon>Ascomycota</taxon>
        <taxon>Pezizomycotina</taxon>
        <taxon>Eurotiomycetes</taxon>
        <taxon>Eurotiomycetidae</taxon>
        <taxon>Eurotiales</taxon>
        <taxon>Aspergillaceae</taxon>
        <taxon>Penicillium</taxon>
    </lineage>
</organism>
<dbReference type="Pfam" id="PF20684">
    <property type="entry name" value="Fung_rhodopsin"/>
    <property type="match status" value="1"/>
</dbReference>
<dbReference type="PANTHER" id="PTHR33048:SF47">
    <property type="entry name" value="INTEGRAL MEMBRANE PROTEIN-RELATED"/>
    <property type="match status" value="1"/>
</dbReference>
<evidence type="ECO:0000313" key="8">
    <source>
        <dbReference type="EMBL" id="KGO51579.1"/>
    </source>
</evidence>
<dbReference type="EMBL" id="JQFZ01000283">
    <property type="protein sequence ID" value="KGO51579.1"/>
    <property type="molecule type" value="Genomic_DNA"/>
</dbReference>
<feature type="transmembrane region" description="Helical" evidence="6">
    <location>
        <begin position="28"/>
        <end position="49"/>
    </location>
</feature>